<feature type="compositionally biased region" description="Basic and acidic residues" evidence="1">
    <location>
        <begin position="1"/>
        <end position="10"/>
    </location>
</feature>
<dbReference type="Proteomes" id="UP000320593">
    <property type="component" value="Unassembled WGS sequence"/>
</dbReference>
<protein>
    <submittedName>
        <fullName evidence="2">Uncharacterized protein</fullName>
    </submittedName>
</protein>
<gene>
    <name evidence="2" type="ORF">JM93_01685</name>
</gene>
<comment type="caution">
    <text evidence="2">The sequence shown here is derived from an EMBL/GenBank/DDBJ whole genome shotgun (WGS) entry which is preliminary data.</text>
</comment>
<evidence type="ECO:0000256" key="1">
    <source>
        <dbReference type="SAM" id="MobiDB-lite"/>
    </source>
</evidence>
<evidence type="ECO:0000313" key="3">
    <source>
        <dbReference type="Proteomes" id="UP000320593"/>
    </source>
</evidence>
<dbReference type="EMBL" id="VLLF01000003">
    <property type="protein sequence ID" value="TWI89482.1"/>
    <property type="molecule type" value="Genomic_DNA"/>
</dbReference>
<name>A0A562T7K8_9HYPH</name>
<accession>A0A562T7K8</accession>
<proteinExistence type="predicted"/>
<keyword evidence="3" id="KW-1185">Reference proteome</keyword>
<dbReference type="AlphaFoldDB" id="A0A562T7K8"/>
<sequence>MAACREDSENTRLGVQGRPEQASVPEMITKQVEAYWFSSWRESMGNVDRFPILGGRRKTQLIKPDGQRAASTPCRALDRAKCPLRTPFPSVFCGARWYRFRWGGRSSGPYRDSGGHLERAGFTDASKVSAIFASKRSPPYLSSQTSSPSSCLLMAWVILSKVSSTVSEPPTFTPNLSKNCFGIRLRHSAACGLSFFKVLAG</sequence>
<evidence type="ECO:0000313" key="2">
    <source>
        <dbReference type="EMBL" id="TWI89482.1"/>
    </source>
</evidence>
<organism evidence="2 3">
    <name type="scientific">Roseibium hamelinense</name>
    <dbReference type="NCBI Taxonomy" id="150831"/>
    <lineage>
        <taxon>Bacteria</taxon>
        <taxon>Pseudomonadati</taxon>
        <taxon>Pseudomonadota</taxon>
        <taxon>Alphaproteobacteria</taxon>
        <taxon>Hyphomicrobiales</taxon>
        <taxon>Stappiaceae</taxon>
        <taxon>Roseibium</taxon>
    </lineage>
</organism>
<reference evidence="2 3" key="1">
    <citation type="submission" date="2019-07" db="EMBL/GenBank/DDBJ databases">
        <title>Genomic Encyclopedia of Archaeal and Bacterial Type Strains, Phase II (KMG-II): from individual species to whole genera.</title>
        <authorList>
            <person name="Goeker M."/>
        </authorList>
    </citation>
    <scope>NUCLEOTIDE SEQUENCE [LARGE SCALE GENOMIC DNA]</scope>
    <source>
        <strain evidence="2 3">ATCC BAA-252</strain>
    </source>
</reference>
<feature type="region of interest" description="Disordered" evidence="1">
    <location>
        <begin position="1"/>
        <end position="22"/>
    </location>
</feature>